<dbReference type="EMBL" id="EQ973777">
    <property type="protein sequence ID" value="EEF50127.1"/>
    <property type="molecule type" value="Genomic_DNA"/>
</dbReference>
<reference evidence="2" key="1">
    <citation type="journal article" date="2010" name="Nat. Biotechnol.">
        <title>Draft genome sequence of the oilseed species Ricinus communis.</title>
        <authorList>
            <person name="Chan A.P."/>
            <person name="Crabtree J."/>
            <person name="Zhao Q."/>
            <person name="Lorenzi H."/>
            <person name="Orvis J."/>
            <person name="Puiu D."/>
            <person name="Melake-Berhan A."/>
            <person name="Jones K.M."/>
            <person name="Redman J."/>
            <person name="Chen G."/>
            <person name="Cahoon E.B."/>
            <person name="Gedil M."/>
            <person name="Stanke M."/>
            <person name="Haas B.J."/>
            <person name="Wortman J.R."/>
            <person name="Fraser-Liggett C.M."/>
            <person name="Ravel J."/>
            <person name="Rabinowicz P.D."/>
        </authorList>
    </citation>
    <scope>NUCLEOTIDE SEQUENCE [LARGE SCALE GENOMIC DNA]</scope>
    <source>
        <strain evidence="2">cv. Hale</strain>
    </source>
</reference>
<name>B9RG06_RICCO</name>
<evidence type="ECO:0000313" key="2">
    <source>
        <dbReference type="Proteomes" id="UP000008311"/>
    </source>
</evidence>
<dbReference type="AlphaFoldDB" id="B9RG06"/>
<keyword evidence="2" id="KW-1185">Reference proteome</keyword>
<proteinExistence type="predicted"/>
<accession>B9RG06</accession>
<organism evidence="1 2">
    <name type="scientific">Ricinus communis</name>
    <name type="common">Castor bean</name>
    <dbReference type="NCBI Taxonomy" id="3988"/>
    <lineage>
        <taxon>Eukaryota</taxon>
        <taxon>Viridiplantae</taxon>
        <taxon>Streptophyta</taxon>
        <taxon>Embryophyta</taxon>
        <taxon>Tracheophyta</taxon>
        <taxon>Spermatophyta</taxon>
        <taxon>Magnoliopsida</taxon>
        <taxon>eudicotyledons</taxon>
        <taxon>Gunneridae</taxon>
        <taxon>Pentapetalae</taxon>
        <taxon>rosids</taxon>
        <taxon>fabids</taxon>
        <taxon>Malpighiales</taxon>
        <taxon>Euphorbiaceae</taxon>
        <taxon>Acalyphoideae</taxon>
        <taxon>Acalypheae</taxon>
        <taxon>Ricinus</taxon>
    </lineage>
</organism>
<sequence>MQLFLIASSLTLLYWYFSKLKYLEKSSYRRRNQNQHWFQRKHIQNCSRWCSQIDYNCSAAPTESLYSATSPLMAEALGLHMGYGYQACRGYENASLNQISQLIVEAVVQ</sequence>
<evidence type="ECO:0000313" key="1">
    <source>
        <dbReference type="EMBL" id="EEF50127.1"/>
    </source>
</evidence>
<gene>
    <name evidence="1" type="ORF">RCOM_1438430</name>
</gene>
<dbReference type="Proteomes" id="UP000008311">
    <property type="component" value="Unassembled WGS sequence"/>
</dbReference>
<dbReference type="InParanoid" id="B9RG06"/>
<protein>
    <submittedName>
        <fullName evidence="1">Uncharacterized protein</fullName>
    </submittedName>
</protein>